<evidence type="ECO:0000313" key="3">
    <source>
        <dbReference type="Proteomes" id="UP001140949"/>
    </source>
</evidence>
<gene>
    <name evidence="2" type="ORF">M6B38_147295</name>
</gene>
<name>A0AAX6F9V9_IRIPA</name>
<reference evidence="2" key="1">
    <citation type="journal article" date="2023" name="GigaByte">
        <title>Genome assembly of the bearded iris, Iris pallida Lam.</title>
        <authorList>
            <person name="Bruccoleri R.E."/>
            <person name="Oakeley E.J."/>
            <person name="Faust A.M.E."/>
            <person name="Altorfer M."/>
            <person name="Dessus-Babus S."/>
            <person name="Burckhardt D."/>
            <person name="Oertli M."/>
            <person name="Naumann U."/>
            <person name="Petersen F."/>
            <person name="Wong J."/>
        </authorList>
    </citation>
    <scope>NUCLEOTIDE SEQUENCE</scope>
    <source>
        <strain evidence="2">GSM-AAB239-AS_SAM_17_03QT</strain>
    </source>
</reference>
<dbReference type="AlphaFoldDB" id="A0AAX6F9V9"/>
<organism evidence="2 3">
    <name type="scientific">Iris pallida</name>
    <name type="common">Sweet iris</name>
    <dbReference type="NCBI Taxonomy" id="29817"/>
    <lineage>
        <taxon>Eukaryota</taxon>
        <taxon>Viridiplantae</taxon>
        <taxon>Streptophyta</taxon>
        <taxon>Embryophyta</taxon>
        <taxon>Tracheophyta</taxon>
        <taxon>Spermatophyta</taxon>
        <taxon>Magnoliopsida</taxon>
        <taxon>Liliopsida</taxon>
        <taxon>Asparagales</taxon>
        <taxon>Iridaceae</taxon>
        <taxon>Iridoideae</taxon>
        <taxon>Irideae</taxon>
        <taxon>Iris</taxon>
    </lineage>
</organism>
<dbReference type="EMBL" id="JANAVB010030791">
    <property type="protein sequence ID" value="KAJ6813164.1"/>
    <property type="molecule type" value="Genomic_DNA"/>
</dbReference>
<evidence type="ECO:0000313" key="2">
    <source>
        <dbReference type="EMBL" id="KAJ6813164.1"/>
    </source>
</evidence>
<dbReference type="PANTHER" id="PTHR33220">
    <property type="entry name" value="BNAA09G04420D PROTEIN"/>
    <property type="match status" value="1"/>
</dbReference>
<dbReference type="Proteomes" id="UP001140949">
    <property type="component" value="Unassembled WGS sequence"/>
</dbReference>
<keyword evidence="3" id="KW-1185">Reference proteome</keyword>
<sequence>MKNVAKCDTWCELQNPVNHRVFERKLRPRPSGRGHACLGVTPRVAPHPSSPPGGRRRADAEIGPPCLVRGGPKCGPSSGRARRVVDDETYGSFTVPRPSKMATDHVSYGPEQGTPYRESRAAKTAPSIGTRPQVRRGYPLSLSISISGGEETYKDSPSNGERTGNSPA</sequence>
<evidence type="ECO:0000256" key="1">
    <source>
        <dbReference type="SAM" id="MobiDB-lite"/>
    </source>
</evidence>
<reference evidence="2" key="2">
    <citation type="submission" date="2023-04" db="EMBL/GenBank/DDBJ databases">
        <authorList>
            <person name="Bruccoleri R.E."/>
            <person name="Oakeley E.J."/>
            <person name="Faust A.-M."/>
            <person name="Dessus-Babus S."/>
            <person name="Altorfer M."/>
            <person name="Burckhardt D."/>
            <person name="Oertli M."/>
            <person name="Naumann U."/>
            <person name="Petersen F."/>
            <person name="Wong J."/>
        </authorList>
    </citation>
    <scope>NUCLEOTIDE SEQUENCE</scope>
    <source>
        <strain evidence="2">GSM-AAB239-AS_SAM_17_03QT</strain>
        <tissue evidence="2">Leaf</tissue>
    </source>
</reference>
<feature type="compositionally biased region" description="Polar residues" evidence="1">
    <location>
        <begin position="155"/>
        <end position="168"/>
    </location>
</feature>
<proteinExistence type="predicted"/>
<accession>A0AAX6F9V9</accession>
<dbReference type="PANTHER" id="PTHR33220:SF5">
    <property type="entry name" value="RRNA INTRON-ENCODED HOMING ENDONUCLEASE"/>
    <property type="match status" value="1"/>
</dbReference>
<protein>
    <submittedName>
        <fullName evidence="2">Hornerin-like</fullName>
    </submittedName>
</protein>
<feature type="region of interest" description="Disordered" evidence="1">
    <location>
        <begin position="32"/>
        <end position="168"/>
    </location>
</feature>
<comment type="caution">
    <text evidence="2">The sequence shown here is derived from an EMBL/GenBank/DDBJ whole genome shotgun (WGS) entry which is preliminary data.</text>
</comment>